<accession>A0AAD9JDK3</accession>
<dbReference type="SUPFAM" id="SSF52540">
    <property type="entry name" value="P-loop containing nucleoside triphosphate hydrolases"/>
    <property type="match status" value="1"/>
</dbReference>
<evidence type="ECO:0000313" key="1">
    <source>
        <dbReference type="EMBL" id="KAK2150976.1"/>
    </source>
</evidence>
<dbReference type="PANTHER" id="PTHR46961:SF21">
    <property type="entry name" value="LOW QUALITY PROTEIN: DYNEIN BETA CHAIN, FLAGELLAR OUTER ARM-LIKE"/>
    <property type="match status" value="1"/>
</dbReference>
<evidence type="ECO:0000313" key="2">
    <source>
        <dbReference type="Proteomes" id="UP001208570"/>
    </source>
</evidence>
<dbReference type="GO" id="GO:0045505">
    <property type="term" value="F:dynein intermediate chain binding"/>
    <property type="evidence" value="ECO:0007669"/>
    <property type="project" value="InterPro"/>
</dbReference>
<organism evidence="1 2">
    <name type="scientific">Paralvinella palmiformis</name>
    <dbReference type="NCBI Taxonomy" id="53620"/>
    <lineage>
        <taxon>Eukaryota</taxon>
        <taxon>Metazoa</taxon>
        <taxon>Spiralia</taxon>
        <taxon>Lophotrochozoa</taxon>
        <taxon>Annelida</taxon>
        <taxon>Polychaeta</taxon>
        <taxon>Sedentaria</taxon>
        <taxon>Canalipalpata</taxon>
        <taxon>Terebellida</taxon>
        <taxon>Terebelliformia</taxon>
        <taxon>Alvinellidae</taxon>
        <taxon>Paralvinella</taxon>
    </lineage>
</organism>
<proteinExistence type="predicted"/>
<dbReference type="GO" id="GO:0051959">
    <property type="term" value="F:dynein light intermediate chain binding"/>
    <property type="evidence" value="ECO:0007669"/>
    <property type="project" value="InterPro"/>
</dbReference>
<protein>
    <submittedName>
        <fullName evidence="1">Uncharacterized protein</fullName>
    </submittedName>
</protein>
<keyword evidence="2" id="KW-1185">Reference proteome</keyword>
<dbReference type="InterPro" id="IPR026983">
    <property type="entry name" value="DHC"/>
</dbReference>
<sequence length="170" mass="19471">MGIEVNFMTLRFTNASLLYDRLDELLEWKHGKTYVPKGNKRLLCFIDDVNLAQTDKFHNQTAIELIRQHIDDGGFYNPEDHSWRYVKNVTYISTVNPRPSANVPKLSSRLLRHFAVFGCPYPKLILYGFDTLSISCSSMFCVCVCVCVCAHDNNNVCVCVCVCLTWGQFN</sequence>
<reference evidence="1" key="1">
    <citation type="journal article" date="2023" name="Mol. Biol. Evol.">
        <title>Third-Generation Sequencing Reveals the Adaptive Role of the Epigenome in Three Deep-Sea Polychaetes.</title>
        <authorList>
            <person name="Perez M."/>
            <person name="Aroh O."/>
            <person name="Sun Y."/>
            <person name="Lan Y."/>
            <person name="Juniper S.K."/>
            <person name="Young C.R."/>
            <person name="Angers B."/>
            <person name="Qian P.Y."/>
        </authorList>
    </citation>
    <scope>NUCLEOTIDE SEQUENCE</scope>
    <source>
        <strain evidence="1">P08H-3</strain>
    </source>
</reference>
<dbReference type="Proteomes" id="UP001208570">
    <property type="component" value="Unassembled WGS sequence"/>
</dbReference>
<dbReference type="Gene3D" id="3.40.50.300">
    <property type="entry name" value="P-loop containing nucleotide triphosphate hydrolases"/>
    <property type="match status" value="1"/>
</dbReference>
<dbReference type="InterPro" id="IPR027417">
    <property type="entry name" value="P-loop_NTPase"/>
</dbReference>
<dbReference type="Pfam" id="PF12775">
    <property type="entry name" value="AAA_7"/>
    <property type="match status" value="1"/>
</dbReference>
<dbReference type="EMBL" id="JAODUP010000380">
    <property type="protein sequence ID" value="KAK2150976.1"/>
    <property type="molecule type" value="Genomic_DNA"/>
</dbReference>
<name>A0AAD9JDK3_9ANNE</name>
<dbReference type="AlphaFoldDB" id="A0AAD9JDK3"/>
<dbReference type="GO" id="GO:0030286">
    <property type="term" value="C:dynein complex"/>
    <property type="evidence" value="ECO:0007669"/>
    <property type="project" value="InterPro"/>
</dbReference>
<gene>
    <name evidence="1" type="ORF">LSH36_380g01072</name>
</gene>
<dbReference type="GO" id="GO:0007018">
    <property type="term" value="P:microtubule-based movement"/>
    <property type="evidence" value="ECO:0007669"/>
    <property type="project" value="InterPro"/>
</dbReference>
<dbReference type="PANTHER" id="PTHR46961">
    <property type="entry name" value="DYNEIN HEAVY CHAIN 1, AXONEMAL-LIKE PROTEIN"/>
    <property type="match status" value="1"/>
</dbReference>
<comment type="caution">
    <text evidence="1">The sequence shown here is derived from an EMBL/GenBank/DDBJ whole genome shotgun (WGS) entry which is preliminary data.</text>
</comment>